<proteinExistence type="predicted"/>
<dbReference type="Proteomes" id="UP000182836">
    <property type="component" value="Unassembled WGS sequence"/>
</dbReference>
<dbReference type="EMBL" id="FNED01000001">
    <property type="protein sequence ID" value="SDI08490.1"/>
    <property type="molecule type" value="Genomic_DNA"/>
</dbReference>
<reference evidence="3 5" key="2">
    <citation type="submission" date="2016-10" db="EMBL/GenBank/DDBJ databases">
        <authorList>
            <person name="de Groot N.N."/>
        </authorList>
    </citation>
    <scope>NUCLEOTIDE SEQUENCE [LARGE SCALE GENOMIC DNA]</scope>
    <source>
        <strain evidence="3 5">DSM 2895</strain>
    </source>
</reference>
<evidence type="ECO:0000313" key="2">
    <source>
        <dbReference type="EMBL" id="KON98212.1"/>
    </source>
</evidence>
<keyword evidence="1" id="KW-0812">Transmembrane</keyword>
<protein>
    <submittedName>
        <fullName evidence="2">Uncharacterized protein</fullName>
    </submittedName>
</protein>
<feature type="transmembrane region" description="Helical" evidence="1">
    <location>
        <begin position="7"/>
        <end position="24"/>
    </location>
</feature>
<dbReference type="RefSeq" id="WP_043068139.1">
    <property type="nucleotide sequence ID" value="NZ_BJOA01000004.1"/>
</dbReference>
<keyword evidence="1" id="KW-0472">Membrane</keyword>
<dbReference type="PATRIC" id="fig|47500.12.peg.5831"/>
<feature type="transmembrane region" description="Helical" evidence="1">
    <location>
        <begin position="68"/>
        <end position="89"/>
    </location>
</feature>
<dbReference type="AlphaFoldDB" id="A0A0D1W0X0"/>
<evidence type="ECO:0000313" key="4">
    <source>
        <dbReference type="Proteomes" id="UP000037269"/>
    </source>
</evidence>
<dbReference type="Proteomes" id="UP000037269">
    <property type="component" value="Unassembled WGS sequence"/>
</dbReference>
<dbReference type="EMBL" id="LGUG01000004">
    <property type="protein sequence ID" value="KON98212.1"/>
    <property type="molecule type" value="Genomic_DNA"/>
</dbReference>
<name>A0A0D1W0X0_ANEMI</name>
<accession>A0A0D1W0X0</accession>
<keyword evidence="1" id="KW-1133">Transmembrane helix</keyword>
<reference evidence="2 4" key="1">
    <citation type="submission" date="2015-07" db="EMBL/GenBank/DDBJ databases">
        <title>Fjat-14205 dsm 2895.</title>
        <authorList>
            <person name="Liu B."/>
            <person name="Wang J."/>
            <person name="Zhu Y."/>
            <person name="Liu G."/>
            <person name="Chen Q."/>
            <person name="Chen Z."/>
            <person name="Lan J."/>
            <person name="Che J."/>
            <person name="Ge C."/>
            <person name="Shi H."/>
            <person name="Pan Z."/>
            <person name="Liu X."/>
        </authorList>
    </citation>
    <scope>NUCLEOTIDE SEQUENCE [LARGE SCALE GENOMIC DNA]</scope>
    <source>
        <strain evidence="2 4">DSM 2895</strain>
    </source>
</reference>
<evidence type="ECO:0000313" key="3">
    <source>
        <dbReference type="EMBL" id="SDI08490.1"/>
    </source>
</evidence>
<dbReference type="GeneID" id="42308395"/>
<dbReference type="STRING" id="47500.AF333_25060"/>
<feature type="transmembrane region" description="Helical" evidence="1">
    <location>
        <begin position="36"/>
        <end position="56"/>
    </location>
</feature>
<sequence length="94" mass="10840">MKTFIRMSPFLLVIIGLSVYNYLISSEALHGDNEEMRRQFIILEIIIPFVGSLAALQFEKAKKNRFMFGMFGFFAGFLISLDLFVFVMIRGMSN</sequence>
<keyword evidence="4" id="KW-1185">Reference proteome</keyword>
<dbReference type="OrthoDB" id="2680374at2"/>
<organism evidence="2 4">
    <name type="scientific">Aneurinibacillus migulanus</name>
    <name type="common">Bacillus migulanus</name>
    <dbReference type="NCBI Taxonomy" id="47500"/>
    <lineage>
        <taxon>Bacteria</taxon>
        <taxon>Bacillati</taxon>
        <taxon>Bacillota</taxon>
        <taxon>Bacilli</taxon>
        <taxon>Bacillales</taxon>
        <taxon>Paenibacillaceae</taxon>
        <taxon>Aneurinibacillus group</taxon>
        <taxon>Aneurinibacillus</taxon>
    </lineage>
</organism>
<evidence type="ECO:0000313" key="5">
    <source>
        <dbReference type="Proteomes" id="UP000182836"/>
    </source>
</evidence>
<evidence type="ECO:0000256" key="1">
    <source>
        <dbReference type="SAM" id="Phobius"/>
    </source>
</evidence>
<gene>
    <name evidence="2" type="ORF">AF333_25060</name>
    <name evidence="3" type="ORF">SAMN04487909_101496</name>
</gene>